<dbReference type="EMBL" id="BA000045">
    <property type="protein sequence ID" value="BAC92270.1"/>
    <property type="molecule type" value="Genomic_DNA"/>
</dbReference>
<name>Q7NDA7_GLOVI</name>
<dbReference type="SUPFAM" id="SSF50346">
    <property type="entry name" value="PRC-barrel domain"/>
    <property type="match status" value="2"/>
</dbReference>
<keyword evidence="3" id="KW-1185">Reference proteome</keyword>
<dbReference type="EnsemblBacteria" id="BAC92270">
    <property type="protein sequence ID" value="BAC92270"/>
    <property type="gene ID" value="BAC92270"/>
</dbReference>
<accession>Q7NDA7</accession>
<dbReference type="STRING" id="251221.gene:10761848"/>
<dbReference type="RefSeq" id="WP_011144312.1">
    <property type="nucleotide sequence ID" value="NC_005125.1"/>
</dbReference>
<protein>
    <submittedName>
        <fullName evidence="2">Gll4329 protein</fullName>
    </submittedName>
</protein>
<reference evidence="2 3" key="1">
    <citation type="journal article" date="2003" name="DNA Res.">
        <title>Complete genome structure of Gloeobacter violaceus PCC 7421, a cyanobacterium that lacks thylakoids.</title>
        <authorList>
            <person name="Nakamura Y."/>
            <person name="Kaneko T."/>
            <person name="Sato S."/>
            <person name="Mimuro M."/>
            <person name="Miyashita H."/>
            <person name="Tsuchiya T."/>
            <person name="Sasamoto S."/>
            <person name="Watanabe A."/>
            <person name="Kawashima K."/>
            <person name="Kishida Y."/>
            <person name="Kiyokawa C."/>
            <person name="Kohara M."/>
            <person name="Matsumoto M."/>
            <person name="Matsuno A."/>
            <person name="Nakazaki N."/>
            <person name="Shimpo S."/>
            <person name="Takeuchi C."/>
            <person name="Yamada M."/>
            <person name="Tabata S."/>
        </authorList>
    </citation>
    <scope>NUCLEOTIDE SEQUENCE [LARGE SCALE GENOMIC DNA]</scope>
    <source>
        <strain evidence="3">ATCC 29082 / PCC 7421</strain>
    </source>
</reference>
<sequence>MLFIRADDSTYGDSAIAERFDNQSLINADDEKLGSVDKVFVNVNDANDIYIEANLGGGFLGLGSKEFLVPVGKLTARSDGRFFLDMPKDETKMQGRLVPGDGQAFLEGILAPPYGYAEGPGTGIKEAIGGGTGLPGGNFAGNVGDYGGRRVTSNTVDAHQGKITDLKGHRLYEPGNNEQFGTIEEVYCDLSTGEPKLLKIRYGGDAQPGGFFSLFGGGHDVLVSLDALVRTGEEYYLRDQQVARVMHSADAERPDEGTPALGL</sequence>
<dbReference type="InParanoid" id="Q7NDA7"/>
<dbReference type="AlphaFoldDB" id="Q7NDA7"/>
<dbReference type="Pfam" id="PF05239">
    <property type="entry name" value="PRC"/>
    <property type="match status" value="1"/>
</dbReference>
<dbReference type="Gene3D" id="2.30.30.240">
    <property type="entry name" value="PRC-barrel domain"/>
    <property type="match status" value="1"/>
</dbReference>
<dbReference type="KEGG" id="gvi:gll4329"/>
<gene>
    <name evidence="2" type="ordered locus">gll4329</name>
</gene>
<evidence type="ECO:0000313" key="3">
    <source>
        <dbReference type="Proteomes" id="UP000000557"/>
    </source>
</evidence>
<reference evidence="2 3" key="2">
    <citation type="journal article" date="2003" name="DNA Res.">
        <title>Complete genome structure of Gloeobacter violaceus PCC 7421, a cyanobacterium that lacks thylakoids (supplement).</title>
        <authorList>
            <person name="Nakamura Y."/>
            <person name="Kaneko T."/>
            <person name="Sato S."/>
            <person name="Mimuro M."/>
            <person name="Miyashita H."/>
            <person name="Tsuchiya T."/>
            <person name="Sasamoto S."/>
            <person name="Watanabe A."/>
            <person name="Kawashima K."/>
            <person name="Kishida Y."/>
            <person name="Kiyokawa C."/>
            <person name="Kohara M."/>
            <person name="Matsumoto M."/>
            <person name="Matsuno A."/>
            <person name="Nakazaki N."/>
            <person name="Shimpo S."/>
            <person name="Takeuchi C."/>
            <person name="Yamada M."/>
            <person name="Tabata S."/>
        </authorList>
    </citation>
    <scope>NUCLEOTIDE SEQUENCE [LARGE SCALE GENOMIC DNA]</scope>
    <source>
        <strain evidence="3">ATCC 29082 / PCC 7421</strain>
    </source>
</reference>
<dbReference type="InterPro" id="IPR011033">
    <property type="entry name" value="PRC_barrel-like_sf"/>
</dbReference>
<feature type="domain" description="PRC-barrel" evidence="1">
    <location>
        <begin position="22"/>
        <end position="81"/>
    </location>
</feature>
<dbReference type="HOGENOM" id="CLU_1056735_0_0_3"/>
<evidence type="ECO:0000313" key="2">
    <source>
        <dbReference type="EMBL" id="BAC92270.1"/>
    </source>
</evidence>
<dbReference type="InterPro" id="IPR027275">
    <property type="entry name" value="PRC-brl_dom"/>
</dbReference>
<proteinExistence type="predicted"/>
<dbReference type="Proteomes" id="UP000000557">
    <property type="component" value="Chromosome"/>
</dbReference>
<organism evidence="2 3">
    <name type="scientific">Gloeobacter violaceus (strain ATCC 29082 / PCC 7421)</name>
    <dbReference type="NCBI Taxonomy" id="251221"/>
    <lineage>
        <taxon>Bacteria</taxon>
        <taxon>Bacillati</taxon>
        <taxon>Cyanobacteriota</taxon>
        <taxon>Cyanophyceae</taxon>
        <taxon>Gloeobacterales</taxon>
        <taxon>Gloeobacteraceae</taxon>
        <taxon>Gloeobacter</taxon>
    </lineage>
</organism>
<dbReference type="OrthoDB" id="6024937at2"/>
<evidence type="ECO:0000259" key="1">
    <source>
        <dbReference type="Pfam" id="PF05239"/>
    </source>
</evidence>